<dbReference type="InterPro" id="IPR029753">
    <property type="entry name" value="D-isomer_DH_CS"/>
</dbReference>
<comment type="similarity">
    <text evidence="1 4">Belongs to the D-isomer specific 2-hydroxyacid dehydrogenase family.</text>
</comment>
<comment type="caution">
    <text evidence="7">The sequence shown here is derived from an EMBL/GenBank/DDBJ whole genome shotgun (WGS) entry which is preliminary data.</text>
</comment>
<evidence type="ECO:0000256" key="1">
    <source>
        <dbReference type="ARBA" id="ARBA00005854"/>
    </source>
</evidence>
<dbReference type="FunFam" id="3.40.50.720:FF:000203">
    <property type="entry name" value="D-3-phosphoglycerate dehydrogenase (SerA)"/>
    <property type="match status" value="1"/>
</dbReference>
<dbReference type="Pfam" id="PF02826">
    <property type="entry name" value="2-Hacid_dh_C"/>
    <property type="match status" value="1"/>
</dbReference>
<dbReference type="InterPro" id="IPR006140">
    <property type="entry name" value="D-isomer_DH_NAD-bd"/>
</dbReference>
<dbReference type="OrthoDB" id="9793626at2"/>
<evidence type="ECO:0000256" key="3">
    <source>
        <dbReference type="ARBA" id="ARBA00023027"/>
    </source>
</evidence>
<name>A0A0D6PI81_9PROT</name>
<dbReference type="Gene3D" id="3.40.50.720">
    <property type="entry name" value="NAD(P)-binding Rossmann-like Domain"/>
    <property type="match status" value="2"/>
</dbReference>
<dbReference type="InterPro" id="IPR050418">
    <property type="entry name" value="D-iso_2-hydroxyacid_DH_PdxB"/>
</dbReference>
<keyword evidence="2 4" id="KW-0560">Oxidoreductase</keyword>
<evidence type="ECO:0000259" key="6">
    <source>
        <dbReference type="Pfam" id="PF02826"/>
    </source>
</evidence>
<dbReference type="Pfam" id="PF00389">
    <property type="entry name" value="2-Hacid_dh"/>
    <property type="match status" value="1"/>
</dbReference>
<dbReference type="PROSITE" id="PS00671">
    <property type="entry name" value="D_2_HYDROXYACID_DH_3"/>
    <property type="match status" value="1"/>
</dbReference>
<proteinExistence type="inferred from homology"/>
<dbReference type="AlphaFoldDB" id="A0A0D6PI81"/>
<feature type="domain" description="D-isomer specific 2-hydroxyacid dehydrogenase NAD-binding" evidence="6">
    <location>
        <begin position="106"/>
        <end position="282"/>
    </location>
</feature>
<keyword evidence="3" id="KW-0520">NAD</keyword>
<evidence type="ECO:0000256" key="4">
    <source>
        <dbReference type="RuleBase" id="RU003719"/>
    </source>
</evidence>
<keyword evidence="8" id="KW-1185">Reference proteome</keyword>
<dbReference type="PANTHER" id="PTHR43761:SF1">
    <property type="entry name" value="D-ISOMER SPECIFIC 2-HYDROXYACID DEHYDROGENASE CATALYTIC DOMAIN-CONTAINING PROTEIN-RELATED"/>
    <property type="match status" value="1"/>
</dbReference>
<sequence>MPHILIGGRIHEAGLDLIRATPGIRFDMVDDMTAPTTLPLLEKTDAILVRTQTLPATLLEQAKNLKILSRHGVGYDNVPVEVLNRRHIPLCIVGDANSSAVAEHTLMLMLALAKRVIAYDRETRAGNWRFRDSQEATDLDGKTLLLLGFGRIGHAVAKRAAAFGLNIEVHDPYADPNVVSNTGATPTPSLHEALPRADFLSVHIPLIGSKAPIGAEELALLKPGAIVINTARGGIIDESALAEALTRGHISGAGLDVFVTEPPAPNHPLFCHDRVILTPHAAGLSKECAMRMASMAAQNILDFFQDKLDPALVVNSAHTSLAPAGR</sequence>
<dbReference type="RefSeq" id="WP_048878945.1">
    <property type="nucleotide sequence ID" value="NZ_BANC01000048.1"/>
</dbReference>
<accession>A0A0D6PI81</accession>
<dbReference type="CDD" id="cd12173">
    <property type="entry name" value="PGDH_4"/>
    <property type="match status" value="1"/>
</dbReference>
<dbReference type="GO" id="GO:0051287">
    <property type="term" value="F:NAD binding"/>
    <property type="evidence" value="ECO:0007669"/>
    <property type="project" value="InterPro"/>
</dbReference>
<gene>
    <name evidence="7" type="ORF">Aam_049_036</name>
</gene>
<dbReference type="SUPFAM" id="SSF52283">
    <property type="entry name" value="Formate/glycerate dehydrogenase catalytic domain-like"/>
    <property type="match status" value="1"/>
</dbReference>
<dbReference type="SUPFAM" id="SSF51735">
    <property type="entry name" value="NAD(P)-binding Rossmann-fold domains"/>
    <property type="match status" value="1"/>
</dbReference>
<organism evidence="7 8">
    <name type="scientific">Acidocella aminolytica 101 = DSM 11237</name>
    <dbReference type="NCBI Taxonomy" id="1120923"/>
    <lineage>
        <taxon>Bacteria</taxon>
        <taxon>Pseudomonadati</taxon>
        <taxon>Pseudomonadota</taxon>
        <taxon>Alphaproteobacteria</taxon>
        <taxon>Acetobacterales</taxon>
        <taxon>Acidocellaceae</taxon>
        <taxon>Acidocella</taxon>
    </lineage>
</organism>
<evidence type="ECO:0000259" key="5">
    <source>
        <dbReference type="Pfam" id="PF00389"/>
    </source>
</evidence>
<dbReference type="STRING" id="1120923.SAMN02746095_03126"/>
<evidence type="ECO:0000313" key="8">
    <source>
        <dbReference type="Proteomes" id="UP000032668"/>
    </source>
</evidence>
<dbReference type="EMBL" id="BANC01000048">
    <property type="protein sequence ID" value="GAN80534.1"/>
    <property type="molecule type" value="Genomic_DNA"/>
</dbReference>
<dbReference type="Proteomes" id="UP000032668">
    <property type="component" value="Unassembled WGS sequence"/>
</dbReference>
<evidence type="ECO:0000313" key="7">
    <source>
        <dbReference type="EMBL" id="GAN80534.1"/>
    </source>
</evidence>
<protein>
    <submittedName>
        <fullName evidence="7">D-isomer specific 2-hydroxyacid dehydrogenase</fullName>
    </submittedName>
</protein>
<dbReference type="InterPro" id="IPR036291">
    <property type="entry name" value="NAD(P)-bd_dom_sf"/>
</dbReference>
<reference evidence="7 8" key="1">
    <citation type="submission" date="2012-11" db="EMBL/GenBank/DDBJ databases">
        <title>Whole genome sequence of Acidocella aminolytica 101 = DSM 11237.</title>
        <authorList>
            <person name="Azuma Y."/>
            <person name="Higashiura N."/>
            <person name="Hirakawa H."/>
            <person name="Matsushita K."/>
        </authorList>
    </citation>
    <scope>NUCLEOTIDE SEQUENCE [LARGE SCALE GENOMIC DNA]</scope>
    <source>
        <strain evidence="8">101 / DSM 11237</strain>
    </source>
</reference>
<feature type="domain" description="D-isomer specific 2-hydroxyacid dehydrogenase catalytic" evidence="5">
    <location>
        <begin position="6"/>
        <end position="311"/>
    </location>
</feature>
<dbReference type="InterPro" id="IPR006139">
    <property type="entry name" value="D-isomer_2_OHA_DH_cat_dom"/>
</dbReference>
<dbReference type="GO" id="GO:0016616">
    <property type="term" value="F:oxidoreductase activity, acting on the CH-OH group of donors, NAD or NADP as acceptor"/>
    <property type="evidence" value="ECO:0007669"/>
    <property type="project" value="InterPro"/>
</dbReference>
<dbReference type="PANTHER" id="PTHR43761">
    <property type="entry name" value="D-ISOMER SPECIFIC 2-HYDROXYACID DEHYDROGENASE FAMILY PROTEIN (AFU_ORTHOLOGUE AFUA_1G13630)"/>
    <property type="match status" value="1"/>
</dbReference>
<evidence type="ECO:0000256" key="2">
    <source>
        <dbReference type="ARBA" id="ARBA00023002"/>
    </source>
</evidence>